<sequence length="118" mass="13046">MVYSALVLFIIMIFFVLHLLKKVSNDFFCSKRNVKSNVSTQKIAAVVCSNSKIKSDTACGIQADLLDELKGIAFSRAKAELNPDLEKKIIQIVLCDQRLLAISSSIKNNNLSLVKNEG</sequence>
<protein>
    <submittedName>
        <fullName evidence="1">Uncharacterized protein</fullName>
    </submittedName>
</protein>
<comment type="caution">
    <text evidence="1">The sequence shown here is derived from an EMBL/GenBank/DDBJ whole genome shotgun (WGS) entry which is preliminary data.</text>
</comment>
<dbReference type="EMBL" id="JAKIKS010000019">
    <property type="protein sequence ID" value="MCL1124209.1"/>
    <property type="molecule type" value="Genomic_DNA"/>
</dbReference>
<proteinExistence type="predicted"/>
<name>A0ABT0L9H7_9GAMM</name>
<dbReference type="Proteomes" id="UP001203423">
    <property type="component" value="Unassembled WGS sequence"/>
</dbReference>
<accession>A0ABT0L9H7</accession>
<organism evidence="1 2">
    <name type="scientific">Shewanella surugensis</name>
    <dbReference type="NCBI Taxonomy" id="212020"/>
    <lineage>
        <taxon>Bacteria</taxon>
        <taxon>Pseudomonadati</taxon>
        <taxon>Pseudomonadota</taxon>
        <taxon>Gammaproteobacteria</taxon>
        <taxon>Alteromonadales</taxon>
        <taxon>Shewanellaceae</taxon>
        <taxon>Shewanella</taxon>
    </lineage>
</organism>
<reference evidence="1 2" key="1">
    <citation type="submission" date="2022-01" db="EMBL/GenBank/DDBJ databases">
        <title>Whole genome-based taxonomy of the Shewanellaceae.</title>
        <authorList>
            <person name="Martin-Rodriguez A.J."/>
        </authorList>
    </citation>
    <scope>NUCLEOTIDE SEQUENCE [LARGE SCALE GENOMIC DNA]</scope>
    <source>
        <strain evidence="1 2">DSM 17177</strain>
    </source>
</reference>
<evidence type="ECO:0000313" key="1">
    <source>
        <dbReference type="EMBL" id="MCL1124209.1"/>
    </source>
</evidence>
<evidence type="ECO:0000313" key="2">
    <source>
        <dbReference type="Proteomes" id="UP001203423"/>
    </source>
</evidence>
<gene>
    <name evidence="1" type="ORF">L2764_06890</name>
</gene>
<dbReference type="RefSeq" id="WP_248939489.1">
    <property type="nucleotide sequence ID" value="NZ_JAKIKS010000019.1"/>
</dbReference>
<keyword evidence="2" id="KW-1185">Reference proteome</keyword>